<proteinExistence type="predicted"/>
<keyword evidence="2" id="KW-1185">Reference proteome</keyword>
<comment type="caution">
    <text evidence="1">The sequence shown here is derived from an EMBL/GenBank/DDBJ whole genome shotgun (WGS) entry which is preliminary data.</text>
</comment>
<evidence type="ECO:0000313" key="2">
    <source>
        <dbReference type="Proteomes" id="UP000657918"/>
    </source>
</evidence>
<name>A0A835JN56_9ROSI</name>
<accession>A0A835JN56</accession>
<evidence type="ECO:0000313" key="1">
    <source>
        <dbReference type="EMBL" id="KAF9673333.1"/>
    </source>
</evidence>
<dbReference type="Proteomes" id="UP000657918">
    <property type="component" value="Unassembled WGS sequence"/>
</dbReference>
<sequence length="101" mass="11837">MACRHQTTILSPKERYREGVGLQLTSRNQYCRRFEALSLQLTSRNQARNLMNEIFFLDSAKRKEVIMDFMIICSEHPGISPKFDFQLPLSLDYQGQSYSKL</sequence>
<dbReference type="EMBL" id="JADGMS010000010">
    <property type="protein sequence ID" value="KAF9673333.1"/>
    <property type="molecule type" value="Genomic_DNA"/>
</dbReference>
<reference evidence="1 2" key="1">
    <citation type="submission" date="2020-10" db="EMBL/GenBank/DDBJ databases">
        <title>Plant Genome Project.</title>
        <authorList>
            <person name="Zhang R.-G."/>
        </authorList>
    </citation>
    <scope>NUCLEOTIDE SEQUENCE [LARGE SCALE GENOMIC DNA]</scope>
    <source>
        <strain evidence="1">FAFU-HL-1</strain>
        <tissue evidence="1">Leaf</tissue>
    </source>
</reference>
<protein>
    <submittedName>
        <fullName evidence="1">Uncharacterized protein</fullName>
    </submittedName>
</protein>
<dbReference type="AlphaFoldDB" id="A0A835JN56"/>
<gene>
    <name evidence="1" type="ORF">SADUNF_Sadunf10G0013100</name>
</gene>
<organism evidence="1 2">
    <name type="scientific">Salix dunnii</name>
    <dbReference type="NCBI Taxonomy" id="1413687"/>
    <lineage>
        <taxon>Eukaryota</taxon>
        <taxon>Viridiplantae</taxon>
        <taxon>Streptophyta</taxon>
        <taxon>Embryophyta</taxon>
        <taxon>Tracheophyta</taxon>
        <taxon>Spermatophyta</taxon>
        <taxon>Magnoliopsida</taxon>
        <taxon>eudicotyledons</taxon>
        <taxon>Gunneridae</taxon>
        <taxon>Pentapetalae</taxon>
        <taxon>rosids</taxon>
        <taxon>fabids</taxon>
        <taxon>Malpighiales</taxon>
        <taxon>Salicaceae</taxon>
        <taxon>Saliceae</taxon>
        <taxon>Salix</taxon>
    </lineage>
</organism>